<feature type="compositionally biased region" description="Acidic residues" evidence="1">
    <location>
        <begin position="770"/>
        <end position="787"/>
    </location>
</feature>
<dbReference type="AlphaFoldDB" id="A0AAN6ZTV9"/>
<keyword evidence="3" id="KW-1185">Reference proteome</keyword>
<dbReference type="EMBL" id="MU857098">
    <property type="protein sequence ID" value="KAK4150083.1"/>
    <property type="molecule type" value="Genomic_DNA"/>
</dbReference>
<name>A0AAN6ZTV9_9PEZI</name>
<comment type="caution">
    <text evidence="2">The sequence shown here is derived from an EMBL/GenBank/DDBJ whole genome shotgun (WGS) entry which is preliminary data.</text>
</comment>
<protein>
    <submittedName>
        <fullName evidence="2">Uncharacterized protein</fullName>
    </submittedName>
</protein>
<evidence type="ECO:0000313" key="2">
    <source>
        <dbReference type="EMBL" id="KAK4150083.1"/>
    </source>
</evidence>
<feature type="region of interest" description="Disordered" evidence="1">
    <location>
        <begin position="757"/>
        <end position="787"/>
    </location>
</feature>
<dbReference type="PANTHER" id="PTHR40619:SF3">
    <property type="entry name" value="FUNGAL STAND N-TERMINAL GOODBYE DOMAIN-CONTAINING PROTEIN"/>
    <property type="match status" value="1"/>
</dbReference>
<gene>
    <name evidence="2" type="ORF">C8A00DRAFT_46436</name>
</gene>
<reference evidence="2" key="2">
    <citation type="submission" date="2023-05" db="EMBL/GenBank/DDBJ databases">
        <authorList>
            <consortium name="Lawrence Berkeley National Laboratory"/>
            <person name="Steindorff A."/>
            <person name="Hensen N."/>
            <person name="Bonometti L."/>
            <person name="Westerberg I."/>
            <person name="Brannstrom I.O."/>
            <person name="Guillou S."/>
            <person name="Cros-Aarteil S."/>
            <person name="Calhoun S."/>
            <person name="Haridas S."/>
            <person name="Kuo A."/>
            <person name="Mondo S."/>
            <person name="Pangilinan J."/>
            <person name="Riley R."/>
            <person name="Labutti K."/>
            <person name="Andreopoulos B."/>
            <person name="Lipzen A."/>
            <person name="Chen C."/>
            <person name="Yanf M."/>
            <person name="Daum C."/>
            <person name="Ng V."/>
            <person name="Clum A."/>
            <person name="Ohm R."/>
            <person name="Martin F."/>
            <person name="Silar P."/>
            <person name="Natvig D."/>
            <person name="Lalanne C."/>
            <person name="Gautier V."/>
            <person name="Ament-Velasquez S.L."/>
            <person name="Kruys A."/>
            <person name="Hutchinson M.I."/>
            <person name="Powell A.J."/>
            <person name="Barry K."/>
            <person name="Miller A.N."/>
            <person name="Grigoriev I.V."/>
            <person name="Debuchy R."/>
            <person name="Gladieux P."/>
            <person name="Thoren M.H."/>
            <person name="Johannesson H."/>
        </authorList>
    </citation>
    <scope>NUCLEOTIDE SEQUENCE</scope>
    <source>
        <strain evidence="2">CBS 538.74</strain>
    </source>
</reference>
<feature type="region of interest" description="Disordered" evidence="1">
    <location>
        <begin position="450"/>
        <end position="483"/>
    </location>
</feature>
<evidence type="ECO:0000313" key="3">
    <source>
        <dbReference type="Proteomes" id="UP001302745"/>
    </source>
</evidence>
<dbReference type="PANTHER" id="PTHR40619">
    <property type="entry name" value="FUNGAL STAND N-TERMINAL GOODBYE DOMAIN-CONTAINING PROTEIN"/>
    <property type="match status" value="1"/>
</dbReference>
<feature type="compositionally biased region" description="Low complexity" evidence="1">
    <location>
        <begin position="457"/>
        <end position="471"/>
    </location>
</feature>
<accession>A0AAN6ZTV9</accession>
<evidence type="ECO:0000256" key="1">
    <source>
        <dbReference type="SAM" id="MobiDB-lite"/>
    </source>
</evidence>
<proteinExistence type="predicted"/>
<dbReference type="Proteomes" id="UP001302745">
    <property type="component" value="Unassembled WGS sequence"/>
</dbReference>
<sequence>MSLDWENPGRSEVAVTGAFISRQGGQIHHGLGGSSQLDAERRRFDAFRPYLQLEEALKVYVPNLLGIRLPESHNLKWDDLSEKIGLMEKQCKGARMGLWHSLWHKMGQSQEAADAWIAFIPDDYGLSVVKAGLALLAESSADKRQMIFKTFAALRDTLIEAHPERRSFRTNQKVNDCVDRLYQSVVDSIQDMAVWLTSEEKSTWNKVTSKFKRRHDAAPISPENILQTLEEHTKDFGDALSLARDQAIEDTELMSRATGFRTVMIHNEVLATQEEVHITRHNTEDLKAGIDTYTKTVEKYGSQVSSRVERLGGKISNHVSHLSVDMRRMSQKLDDHATAREKENDENAQRYQNMIDLLKSELGGLKKVSEAENRRVLIARGKRIANRELALQESQQASRTLLLKLLHDRQEEMQARIAMLETQMVVQPTKTTPLRKPLLTLDRFCQILARPGPLPPSGRSRSSTSRPQSQSRPPPDLPHLFNHPTKDLSLALAQQETCGSLPSQGQAQSLLRRPEFKTWLNAPSPTLLLADANIESADALAALSVLSVLSATLVTSMTDLLPEDVVVHFFCGLHCRPGDPWEGPGGLVRSLILQLVMRLVDMDDGDGDGTGDGGMGRRWGLGFVDRLGFVRALERHDLQALCQALHLLLGEFPRGVTVYCVVDSVAGFGVDRLFEDFEFVMGCFGAIVEDEQLPVVVKVLLTNVARSTLRIREMAVFLDDPERLIDLSEFDRDPIEISTRVMDDRLRRARTPDVPAWERGQGRRGAQDMDYYDEDGEYYRDDDEGYY</sequence>
<organism evidence="2 3">
    <name type="scientific">Chaetomidium leptoderma</name>
    <dbReference type="NCBI Taxonomy" id="669021"/>
    <lineage>
        <taxon>Eukaryota</taxon>
        <taxon>Fungi</taxon>
        <taxon>Dikarya</taxon>
        <taxon>Ascomycota</taxon>
        <taxon>Pezizomycotina</taxon>
        <taxon>Sordariomycetes</taxon>
        <taxon>Sordariomycetidae</taxon>
        <taxon>Sordariales</taxon>
        <taxon>Chaetomiaceae</taxon>
        <taxon>Chaetomidium</taxon>
    </lineage>
</organism>
<reference evidence="2" key="1">
    <citation type="journal article" date="2023" name="Mol. Phylogenet. Evol.">
        <title>Genome-scale phylogeny and comparative genomics of the fungal order Sordariales.</title>
        <authorList>
            <person name="Hensen N."/>
            <person name="Bonometti L."/>
            <person name="Westerberg I."/>
            <person name="Brannstrom I.O."/>
            <person name="Guillou S."/>
            <person name="Cros-Aarteil S."/>
            <person name="Calhoun S."/>
            <person name="Haridas S."/>
            <person name="Kuo A."/>
            <person name="Mondo S."/>
            <person name="Pangilinan J."/>
            <person name="Riley R."/>
            <person name="LaButti K."/>
            <person name="Andreopoulos B."/>
            <person name="Lipzen A."/>
            <person name="Chen C."/>
            <person name="Yan M."/>
            <person name="Daum C."/>
            <person name="Ng V."/>
            <person name="Clum A."/>
            <person name="Steindorff A."/>
            <person name="Ohm R.A."/>
            <person name="Martin F."/>
            <person name="Silar P."/>
            <person name="Natvig D.O."/>
            <person name="Lalanne C."/>
            <person name="Gautier V."/>
            <person name="Ament-Velasquez S.L."/>
            <person name="Kruys A."/>
            <person name="Hutchinson M.I."/>
            <person name="Powell A.J."/>
            <person name="Barry K."/>
            <person name="Miller A.N."/>
            <person name="Grigoriev I.V."/>
            <person name="Debuchy R."/>
            <person name="Gladieux P."/>
            <person name="Hiltunen Thoren M."/>
            <person name="Johannesson H."/>
        </authorList>
    </citation>
    <scope>NUCLEOTIDE SEQUENCE</scope>
    <source>
        <strain evidence="2">CBS 538.74</strain>
    </source>
</reference>